<feature type="compositionally biased region" description="Low complexity" evidence="3">
    <location>
        <begin position="360"/>
        <end position="369"/>
    </location>
</feature>
<evidence type="ECO:0000259" key="4">
    <source>
        <dbReference type="Pfam" id="PF00291"/>
    </source>
</evidence>
<protein>
    <submittedName>
        <fullName evidence="5">Pyridoxal-phosphate dependent enzyme</fullName>
    </submittedName>
</protein>
<dbReference type="EMBL" id="JAIFZO010000002">
    <property type="protein sequence ID" value="MCX4237052.1"/>
    <property type="molecule type" value="Genomic_DNA"/>
</dbReference>
<gene>
    <name evidence="5" type="ORF">K3769_30655</name>
</gene>
<dbReference type="Pfam" id="PF00291">
    <property type="entry name" value="PALP"/>
    <property type="match status" value="1"/>
</dbReference>
<organism evidence="5 6">
    <name type="scientific">Streptomyces ortus</name>
    <dbReference type="NCBI Taxonomy" id="2867268"/>
    <lineage>
        <taxon>Bacteria</taxon>
        <taxon>Bacillati</taxon>
        <taxon>Actinomycetota</taxon>
        <taxon>Actinomycetes</taxon>
        <taxon>Kitasatosporales</taxon>
        <taxon>Streptomycetaceae</taxon>
        <taxon>Streptomyces</taxon>
    </lineage>
</organism>
<comment type="caution">
    <text evidence="5">The sequence shown here is derived from an EMBL/GenBank/DDBJ whole genome shotgun (WGS) entry which is preliminary data.</text>
</comment>
<proteinExistence type="predicted"/>
<dbReference type="InterPro" id="IPR050214">
    <property type="entry name" value="Cys_Synth/Cystath_Beta-Synth"/>
</dbReference>
<reference evidence="5" key="1">
    <citation type="journal article" date="2022" name="bioRxiv">
        <title>Discovery and biosynthetic assessment of Streptomyces ortus sp nov. isolated from a deep-sea sponge.</title>
        <authorList>
            <person name="Williams S.E."/>
        </authorList>
    </citation>
    <scope>NUCLEOTIDE SEQUENCE</scope>
    <source>
        <strain evidence="5">A15ISP2-DRY2</strain>
    </source>
</reference>
<evidence type="ECO:0000313" key="6">
    <source>
        <dbReference type="Proteomes" id="UP001165590"/>
    </source>
</evidence>
<accession>A0ABT3VAS9</accession>
<feature type="domain" description="Tryptophan synthase beta chain-like PALP" evidence="4">
    <location>
        <begin position="38"/>
        <end position="287"/>
    </location>
</feature>
<dbReference type="InterPro" id="IPR001926">
    <property type="entry name" value="TrpB-like_PALP"/>
</dbReference>
<comment type="cofactor">
    <cofactor evidence="1">
        <name>pyridoxal 5'-phosphate</name>
        <dbReference type="ChEBI" id="CHEBI:597326"/>
    </cofactor>
</comment>
<dbReference type="Proteomes" id="UP001165590">
    <property type="component" value="Unassembled WGS sequence"/>
</dbReference>
<evidence type="ECO:0000256" key="2">
    <source>
        <dbReference type="ARBA" id="ARBA00022898"/>
    </source>
</evidence>
<evidence type="ECO:0000313" key="5">
    <source>
        <dbReference type="EMBL" id="MCX4237052.1"/>
    </source>
</evidence>
<name>A0ABT3VAS9_9ACTN</name>
<keyword evidence="6" id="KW-1185">Reference proteome</keyword>
<keyword evidence="2" id="KW-0663">Pyridoxal phosphate</keyword>
<evidence type="ECO:0000256" key="3">
    <source>
        <dbReference type="SAM" id="MobiDB-lite"/>
    </source>
</evidence>
<evidence type="ECO:0000256" key="1">
    <source>
        <dbReference type="ARBA" id="ARBA00001933"/>
    </source>
</evidence>
<dbReference type="RefSeq" id="WP_267029493.1">
    <property type="nucleotide sequence ID" value="NZ_JAIFZO010000002.1"/>
</dbReference>
<dbReference type="Gene3D" id="3.40.50.1100">
    <property type="match status" value="2"/>
</dbReference>
<sequence length="369" mass="39569">MRSPTLPAASDSVVEATVLPRLIRLGPNLCVAAFTLMKLLPARFMLDRAEQRGELAPDTTVLETSSGTFALGLAMVCRLRGYPLVIVGDPAIDPALRRRLGELGARVEICTEPSPRGGFQQARLDRLEELRAVYPNHYVPGQYDNPDNPNAYAAVAEQIAETIGAVDCLVGPVGSGGSTGGTAAFLRLPQPHMRLIGVDTSPSAIFGQTDGPRIVRGLGNSLVPPNVSHAAYDEVHWTGPAEVVRATRELHARHALYMGPTSGASFLVARWYAERNPDAQVVAFLPDEGHRYQDSVYRDEWLAERGLLDGPAATVPRTVTDPGDAVGGWARMEWRRRSLDDALRGAAARPGPVPVPVPAPVSVSVSGEQ</sequence>
<feature type="region of interest" description="Disordered" evidence="3">
    <location>
        <begin position="346"/>
        <end position="369"/>
    </location>
</feature>
<dbReference type="SUPFAM" id="SSF53686">
    <property type="entry name" value="Tryptophan synthase beta subunit-like PLP-dependent enzymes"/>
    <property type="match status" value="1"/>
</dbReference>
<dbReference type="PANTHER" id="PTHR10314">
    <property type="entry name" value="CYSTATHIONINE BETA-SYNTHASE"/>
    <property type="match status" value="1"/>
</dbReference>
<dbReference type="InterPro" id="IPR036052">
    <property type="entry name" value="TrpB-like_PALP_sf"/>
</dbReference>